<comment type="similarity">
    <text evidence="2">Belongs to the G protein gamma family.</text>
</comment>
<dbReference type="GO" id="GO:0031681">
    <property type="term" value="F:G-protein beta-subunit binding"/>
    <property type="evidence" value="ECO:0007669"/>
    <property type="project" value="InterPro"/>
</dbReference>
<dbReference type="InterPro" id="IPR036284">
    <property type="entry name" value="GGL_sf"/>
</dbReference>
<keyword evidence="4" id="KW-0472">Membrane</keyword>
<dbReference type="PANTHER" id="PTHR13809">
    <property type="entry name" value="GUANINE NUCLEOTIDE-BINDING PROTEIN GAMMA SUBUNIT"/>
    <property type="match status" value="1"/>
</dbReference>
<keyword evidence="3" id="KW-1003">Cell membrane</keyword>
<evidence type="ECO:0000313" key="7">
    <source>
        <dbReference type="EMBL" id="KAG5205446.1"/>
    </source>
</evidence>
<evidence type="ECO:0000256" key="5">
    <source>
        <dbReference type="ARBA" id="ARBA00023224"/>
    </source>
</evidence>
<dbReference type="CDD" id="cd00068">
    <property type="entry name" value="GGL"/>
    <property type="match status" value="1"/>
</dbReference>
<dbReference type="PROSITE" id="PS50058">
    <property type="entry name" value="G_PROTEIN_GAMMA"/>
    <property type="match status" value="1"/>
</dbReference>
<evidence type="ECO:0000256" key="3">
    <source>
        <dbReference type="ARBA" id="ARBA00022475"/>
    </source>
</evidence>
<comment type="caution">
    <text evidence="7">The sequence shown here is derived from an EMBL/GenBank/DDBJ whole genome shotgun (WGS) entry which is preliminary data.</text>
</comment>
<dbReference type="Pfam" id="PF00631">
    <property type="entry name" value="G-gamma"/>
    <property type="match status" value="1"/>
</dbReference>
<sequence>MSGSSSVAAMKKVVQQLRLEAGLNRVKFCLQNAQHDPLLTGVSSSTNPFRPQKVCSFL</sequence>
<evidence type="ECO:0000259" key="6">
    <source>
        <dbReference type="PROSITE" id="PS50058"/>
    </source>
</evidence>
<dbReference type="InterPro" id="IPR015898">
    <property type="entry name" value="G-protein_gamma-like_dom"/>
</dbReference>
<dbReference type="SMART" id="SM00224">
    <property type="entry name" value="GGL"/>
    <property type="match status" value="1"/>
</dbReference>
<comment type="subcellular location">
    <subcellularLocation>
        <location evidence="1">Cell membrane</location>
    </subcellularLocation>
</comment>
<dbReference type="SMART" id="SM01224">
    <property type="entry name" value="G_gamma"/>
    <property type="match status" value="1"/>
</dbReference>
<dbReference type="GO" id="GO:0007186">
    <property type="term" value="P:G protein-coupled receptor signaling pathway"/>
    <property type="evidence" value="ECO:0007669"/>
    <property type="project" value="InterPro"/>
</dbReference>
<gene>
    <name evidence="7" type="ORF">JEQ12_018696</name>
</gene>
<evidence type="ECO:0000313" key="8">
    <source>
        <dbReference type="Proteomes" id="UP000664991"/>
    </source>
</evidence>
<dbReference type="InterPro" id="IPR001770">
    <property type="entry name" value="G-protein_gamma"/>
</dbReference>
<dbReference type="EMBL" id="JAEMGP010000008">
    <property type="protein sequence ID" value="KAG5205446.1"/>
    <property type="molecule type" value="Genomic_DNA"/>
</dbReference>
<name>A0A836AAA8_SHEEP</name>
<dbReference type="SUPFAM" id="SSF48670">
    <property type="entry name" value="Transducin (heterotrimeric G protein), gamma chain"/>
    <property type="match status" value="1"/>
</dbReference>
<proteinExistence type="inferred from homology"/>
<evidence type="ECO:0000256" key="1">
    <source>
        <dbReference type="ARBA" id="ARBA00004236"/>
    </source>
</evidence>
<protein>
    <recommendedName>
        <fullName evidence="6">G protein gamma domain-containing protein</fullName>
    </recommendedName>
</protein>
<organism evidence="7 8">
    <name type="scientific">Ovis aries</name>
    <name type="common">Sheep</name>
    <dbReference type="NCBI Taxonomy" id="9940"/>
    <lineage>
        <taxon>Eukaryota</taxon>
        <taxon>Metazoa</taxon>
        <taxon>Chordata</taxon>
        <taxon>Craniata</taxon>
        <taxon>Vertebrata</taxon>
        <taxon>Euteleostomi</taxon>
        <taxon>Mammalia</taxon>
        <taxon>Eutheria</taxon>
        <taxon>Laurasiatheria</taxon>
        <taxon>Artiodactyla</taxon>
        <taxon>Ruminantia</taxon>
        <taxon>Pecora</taxon>
        <taxon>Bovidae</taxon>
        <taxon>Caprinae</taxon>
        <taxon>Ovis</taxon>
    </lineage>
</organism>
<reference evidence="7 8" key="1">
    <citation type="submission" date="2020-12" db="EMBL/GenBank/DDBJ databases">
        <title>De novo assembly of Tibetan sheep genome.</title>
        <authorList>
            <person name="Li X."/>
        </authorList>
    </citation>
    <scope>NUCLEOTIDE SEQUENCE [LARGE SCALE GENOMIC DNA]</scope>
    <source>
        <tissue evidence="7">Heart</tissue>
    </source>
</reference>
<dbReference type="Proteomes" id="UP000664991">
    <property type="component" value="Unassembled WGS sequence"/>
</dbReference>
<dbReference type="Gene3D" id="4.10.260.10">
    <property type="entry name" value="Transducin (heterotrimeric G protein), gamma chain"/>
    <property type="match status" value="1"/>
</dbReference>
<evidence type="ECO:0000256" key="4">
    <source>
        <dbReference type="ARBA" id="ARBA00023136"/>
    </source>
</evidence>
<keyword evidence="5" id="KW-0807">Transducer</keyword>
<feature type="domain" description="G protein gamma" evidence="6">
    <location>
        <begin position="3"/>
        <end position="58"/>
    </location>
</feature>
<dbReference type="GO" id="GO:0005834">
    <property type="term" value="C:heterotrimeric G-protein complex"/>
    <property type="evidence" value="ECO:0007669"/>
    <property type="project" value="InterPro"/>
</dbReference>
<accession>A0A836AAA8</accession>
<dbReference type="AlphaFoldDB" id="A0A836AAA8"/>
<evidence type="ECO:0000256" key="2">
    <source>
        <dbReference type="ARBA" id="ARBA00007431"/>
    </source>
</evidence>